<dbReference type="InterPro" id="IPR003609">
    <property type="entry name" value="Pan_app"/>
</dbReference>
<evidence type="ECO:0000256" key="2">
    <source>
        <dbReference type="ARBA" id="ARBA00023157"/>
    </source>
</evidence>
<dbReference type="Pfam" id="PF24606">
    <property type="entry name" value="CEMIP_beta-hel"/>
    <property type="match status" value="1"/>
</dbReference>
<dbReference type="Pfam" id="PF14295">
    <property type="entry name" value="PAN_4"/>
    <property type="match status" value="1"/>
</dbReference>
<dbReference type="Gene3D" id="3.50.4.10">
    <property type="entry name" value="Hepatocyte Growth Factor"/>
    <property type="match status" value="2"/>
</dbReference>
<keyword evidence="2" id="KW-1015">Disulfide bond</keyword>
<dbReference type="InParanoid" id="A0A2R5GIX0"/>
<evidence type="ECO:0000313" key="4">
    <source>
        <dbReference type="EMBL" id="GBG30555.1"/>
    </source>
</evidence>
<keyword evidence="5" id="KW-1185">Reference proteome</keyword>
<evidence type="ECO:0000313" key="5">
    <source>
        <dbReference type="Proteomes" id="UP000241890"/>
    </source>
</evidence>
<gene>
    <name evidence="4" type="ORF">FCC1311_067752</name>
</gene>
<dbReference type="GO" id="GO:0005576">
    <property type="term" value="C:extracellular region"/>
    <property type="evidence" value="ECO:0007669"/>
    <property type="project" value="InterPro"/>
</dbReference>
<comment type="caution">
    <text evidence="4">The sequence shown here is derived from an EMBL/GenBank/DDBJ whole genome shotgun (WGS) entry which is preliminary data.</text>
</comment>
<dbReference type="OrthoDB" id="2094524at2759"/>
<dbReference type="InterPro" id="IPR052334">
    <property type="entry name" value="G8_domain-comF-like"/>
</dbReference>
<organism evidence="4 5">
    <name type="scientific">Hondaea fermentalgiana</name>
    <dbReference type="NCBI Taxonomy" id="2315210"/>
    <lineage>
        <taxon>Eukaryota</taxon>
        <taxon>Sar</taxon>
        <taxon>Stramenopiles</taxon>
        <taxon>Bigyra</taxon>
        <taxon>Labyrinthulomycetes</taxon>
        <taxon>Thraustochytrida</taxon>
        <taxon>Thraustochytriidae</taxon>
        <taxon>Hondaea</taxon>
    </lineage>
</organism>
<dbReference type="Pfam" id="PF00024">
    <property type="entry name" value="PAN_1"/>
    <property type="match status" value="1"/>
</dbReference>
<sequence length="851" mass="94306">MGQTNVLARYPWHVHLIGEGGVRSYLKHSSMHHTFYRCATIHGTNNTLLQDNVAYDAIGHCFYSGEDGVEEKNTLAYNLASHVHFMEYPRTSGAQFMDNVYSSDMLTQPADTTASGIYITNAYNSYIGNAASGGYAGFAIVKMPKAIMFYRDLEFDPGMTPEERPFIEFDGNTCHGTGIWWVMGGCIYVGGKLEHVDDSSDDLVYNPGREVSGRSTMCLTDPTNSSPWGRYTECDLVFTNTKIFLANYGLNNWGARSTIDGLEAHDVTRAIAILGYHYVHNMLTVCRSNSFTPELPGTSWYEKRWSQYHMGFEWYDTHQRHIIDGITFRNCGDAASGSPVWRFLTHSDRYAPGFLQATRNVKYENVDTSMLIRPSVSDYLSVSGYLSNWLDADGTVLGSEADGPKIVGAARGGIEWWRTDDDCTTQDIWYLCDHVSKDNDNRRGISSFTIAFDEALDAKFDANTICGNGDQIECPRVGSVVHLGYQDPDAADQVGLPIKGNPVITGPSNGLGWLFLFDSGSPVSIDFKGAQIDEDDVVLIAIPYPSGVTISLHYVAAYWCNPVWNQYCDHEFTSVNSIAEVLASNGDTYFFDTNRGLLYFRFIQQRMSPLDFTSPPAYGNLGTSYFERSDVRIPPIMWHGQLELRVSGCKLNSTNSAYCAKSAYDASAICEDYGFGMGSYAAAFDRCVPGLSVTTGESLYIKPTKQTKIKVQSKITTTEACQQACFEDAECGNFNHFAKRKKCMLLRGQDHEVIRKNGWTAGVLTLSTADPVHQFCQNKKTASQGTVLDQIANVKNWQACQTACRDAETCTHWNYTAKGSNKKTCALLSDLDGGTSADKKSISGPRSCTDL</sequence>
<feature type="domain" description="Apple" evidence="3">
    <location>
        <begin position="687"/>
        <end position="776"/>
    </location>
</feature>
<dbReference type="InterPro" id="IPR055401">
    <property type="entry name" value="CEMIP_beta-hel_dom"/>
</dbReference>
<dbReference type="SMART" id="SM00223">
    <property type="entry name" value="APPLE"/>
    <property type="match status" value="1"/>
</dbReference>
<protein>
    <submittedName>
        <fullName evidence="4">G8 domain-containing protein DDB_G0286897</fullName>
    </submittedName>
</protein>
<accession>A0A2R5GIX0</accession>
<dbReference type="AlphaFoldDB" id="A0A2R5GIX0"/>
<dbReference type="InterPro" id="IPR000177">
    <property type="entry name" value="Apple"/>
</dbReference>
<dbReference type="PANTHER" id="PTHR47687:SF4">
    <property type="entry name" value="G8 DOMAIN-CONTAINING PROTEIN DDB_G0286311-RELATED"/>
    <property type="match status" value="1"/>
</dbReference>
<evidence type="ECO:0000256" key="1">
    <source>
        <dbReference type="ARBA" id="ARBA00022737"/>
    </source>
</evidence>
<proteinExistence type="predicted"/>
<dbReference type="SUPFAM" id="SSF57414">
    <property type="entry name" value="Hairpin loop containing domain-like"/>
    <property type="match status" value="1"/>
</dbReference>
<dbReference type="Proteomes" id="UP000241890">
    <property type="component" value="Unassembled WGS sequence"/>
</dbReference>
<name>A0A2R5GIX0_9STRA</name>
<reference evidence="4 5" key="1">
    <citation type="submission" date="2017-12" db="EMBL/GenBank/DDBJ databases">
        <title>Sequencing, de novo assembly and annotation of complete genome of a new Thraustochytrid species, strain FCC1311.</title>
        <authorList>
            <person name="Sedici K."/>
            <person name="Godart F."/>
            <person name="Aiese Cigliano R."/>
            <person name="Sanseverino W."/>
            <person name="Barakat M."/>
            <person name="Ortet P."/>
            <person name="Marechal E."/>
            <person name="Cagnac O."/>
            <person name="Amato A."/>
        </authorList>
    </citation>
    <scope>NUCLEOTIDE SEQUENCE [LARGE SCALE GENOMIC DNA]</scope>
</reference>
<evidence type="ECO:0000259" key="3">
    <source>
        <dbReference type="PROSITE" id="PS50948"/>
    </source>
</evidence>
<dbReference type="PROSITE" id="PS50948">
    <property type="entry name" value="PAN"/>
    <property type="match status" value="1"/>
</dbReference>
<dbReference type="PANTHER" id="PTHR47687">
    <property type="entry name" value="G8 DOMAIN-CONTAINING PROTEIN DDB_G0288475-RELATED"/>
    <property type="match status" value="1"/>
</dbReference>
<keyword evidence="1" id="KW-0677">Repeat</keyword>
<dbReference type="EMBL" id="BEYU01000077">
    <property type="protein sequence ID" value="GBG30555.1"/>
    <property type="molecule type" value="Genomic_DNA"/>
</dbReference>
<dbReference type="GO" id="GO:0006508">
    <property type="term" value="P:proteolysis"/>
    <property type="evidence" value="ECO:0007669"/>
    <property type="project" value="InterPro"/>
</dbReference>